<dbReference type="SUPFAM" id="SSF141452">
    <property type="entry name" value="Hcp1-like"/>
    <property type="match status" value="1"/>
</dbReference>
<dbReference type="RefSeq" id="WP_021178406.1">
    <property type="nucleotide sequence ID" value="NZ_CAMFLQ010000009.1"/>
</dbReference>
<dbReference type="EMBL" id="LR134492">
    <property type="protein sequence ID" value="VEI68338.1"/>
    <property type="molecule type" value="Genomic_DNA"/>
</dbReference>
<dbReference type="Proteomes" id="UP000270487">
    <property type="component" value="Chromosome"/>
</dbReference>
<dbReference type="EMBL" id="JAVIGA010000034">
    <property type="protein sequence ID" value="MDQ9129334.1"/>
    <property type="molecule type" value="Genomic_DNA"/>
</dbReference>
<evidence type="ECO:0000313" key="5">
    <source>
        <dbReference type="EMBL" id="VTR16301.1"/>
    </source>
</evidence>
<evidence type="ECO:0000313" key="7">
    <source>
        <dbReference type="Proteomes" id="UP000270487"/>
    </source>
</evidence>
<dbReference type="EMBL" id="CABEEZ010000013">
    <property type="protein sequence ID" value="VTR16301.1"/>
    <property type="molecule type" value="Genomic_DNA"/>
</dbReference>
<dbReference type="Proteomes" id="UP000659084">
    <property type="component" value="Unassembled WGS sequence"/>
</dbReference>
<reference evidence="4 7" key="1">
    <citation type="submission" date="2018-12" db="EMBL/GenBank/DDBJ databases">
        <authorList>
            <consortium name="Pathogen Informatics"/>
        </authorList>
    </citation>
    <scope>NUCLEOTIDE SEQUENCE [LARGE SCALE GENOMIC DNA]</scope>
    <source>
        <strain evidence="5">NCTC12965</strain>
        <strain evidence="4 7">NCTC13193</strain>
    </source>
</reference>
<accession>A0A0F7HE58</accession>
<dbReference type="KEGG" id="sfw:WN53_18530"/>
<evidence type="ECO:0000313" key="9">
    <source>
        <dbReference type="Proteomes" id="UP001224622"/>
    </source>
</evidence>
<dbReference type="Proteomes" id="UP001224622">
    <property type="component" value="Unassembled WGS sequence"/>
</dbReference>
<dbReference type="NCBIfam" id="TIGR03344">
    <property type="entry name" value="VI_effect_Hcp1"/>
    <property type="match status" value="1"/>
</dbReference>
<dbReference type="Proteomes" id="UP000503464">
    <property type="component" value="Chromosome"/>
</dbReference>
<dbReference type="GeneID" id="30322174"/>
<dbReference type="STRING" id="47917.AV650_13790"/>
<reference evidence="6 10" key="5">
    <citation type="submission" date="2023-08" db="EMBL/GenBank/DDBJ databases">
        <title>Complete Genome and Methylome dissection of Serratia fonticola NEB369.</title>
        <authorList>
            <person name="Fomenkov A."/>
            <person name="Roberts R.D."/>
        </authorList>
    </citation>
    <scope>NUCLEOTIDE SEQUENCE [LARGE SCALE GENOMIC DNA]</scope>
    <source>
        <strain evidence="6 10">NEB369</strain>
    </source>
</reference>
<gene>
    <name evidence="4" type="primary">hcpA_1</name>
    <name evidence="3" type="ORF">G9399_16320</name>
    <name evidence="1" type="ORF">H8J20_23450</name>
    <name evidence="5" type="ORF">NCTC12965_00209</name>
    <name evidence="4" type="ORF">NCTC13193_02284</name>
    <name evidence="2" type="ORF">RDT67_23220</name>
    <name evidence="6" type="ORF">RFB13_10500</name>
</gene>
<dbReference type="Proteomes" id="UP001235341">
    <property type="component" value="Chromosome"/>
</dbReference>
<proteinExistence type="predicted"/>
<dbReference type="AlphaFoldDB" id="A0A0F7HE58"/>
<reference evidence="3" key="4">
    <citation type="submission" date="2022-06" db="EMBL/GenBank/DDBJ databases">
        <title>Genome sequences of seven Enterobacteriaceae strains isolated from Canadian wastewater treatment facilities.</title>
        <authorList>
            <person name="Huang H."/>
            <person name="Chmara J.T."/>
            <person name="Duceppe M.-O."/>
        </authorList>
    </citation>
    <scope>NUCLEOTIDE SEQUENCE</scope>
    <source>
        <strain evidence="3">HH13</strain>
    </source>
</reference>
<reference evidence="8" key="2">
    <citation type="submission" date="2020-03" db="EMBL/GenBank/DDBJ databases">
        <title>Genome sequences of seven Enterobacteriaceae strains isolated from Canadian wastewater treatment facilities.</title>
        <authorList>
            <person name="Huang H."/>
            <person name="Chmara J.T."/>
            <person name="Duceppe M.-O."/>
        </authorList>
    </citation>
    <scope>NUCLEOTIDE SEQUENCE [LARGE SCALE GENOMIC DNA]</scope>
    <source>
        <strain evidence="8">Biosolid 3</strain>
    </source>
</reference>
<dbReference type="PANTHER" id="PTHR34319">
    <property type="entry name" value="MAJOR EXPORTED PROTEIN"/>
    <property type="match status" value="1"/>
</dbReference>
<protein>
    <submittedName>
        <fullName evidence="2">Hcp family type VI secretion system effector</fullName>
    </submittedName>
    <submittedName>
        <fullName evidence="4">Secreted protein hcp</fullName>
    </submittedName>
</protein>
<evidence type="ECO:0000313" key="10">
    <source>
        <dbReference type="Proteomes" id="UP001235341"/>
    </source>
</evidence>
<reference evidence="2" key="6">
    <citation type="submission" date="2023-08" db="EMBL/GenBank/DDBJ databases">
        <title>The Comparative Genomic Analysis of Yersiniaceae from Polar Regions.</title>
        <authorList>
            <person name="Goncharov A."/>
            <person name="Aslanov B."/>
            <person name="Kolodzhieva V."/>
            <person name="Azarov D."/>
            <person name="Mochov A."/>
            <person name="Lebedeva E."/>
        </authorList>
    </citation>
    <scope>NUCLEOTIDE SEQUENCE</scope>
    <source>
        <strain evidence="2">Vf</strain>
    </source>
</reference>
<dbReference type="InterPro" id="IPR052947">
    <property type="entry name" value="T6SS_Hcp1_domain"/>
</dbReference>
<dbReference type="InterPro" id="IPR008514">
    <property type="entry name" value="T6SS_Hcp"/>
</dbReference>
<reference evidence="1" key="3">
    <citation type="submission" date="2020-08" db="EMBL/GenBank/DDBJ databases">
        <title>Food and environmental bacterial isolates.</title>
        <authorList>
            <person name="Richter L."/>
            <person name="Du Plessis E.M."/>
            <person name="Duvenage S."/>
            <person name="Allam M."/>
            <person name="Korsten L."/>
        </authorList>
    </citation>
    <scope>NUCLEOTIDE SEQUENCE</scope>
    <source>
        <strain evidence="1">UPMP2127</strain>
    </source>
</reference>
<evidence type="ECO:0000313" key="4">
    <source>
        <dbReference type="EMBL" id="VEI68338.1"/>
    </source>
</evidence>
<dbReference type="PANTHER" id="PTHR34319:SF6">
    <property type="entry name" value="MAJOR EXPORTED PROTEIN"/>
    <property type="match status" value="1"/>
</dbReference>
<dbReference type="Gene3D" id="2.30.110.20">
    <property type="entry name" value="Hcp1-like"/>
    <property type="match status" value="1"/>
</dbReference>
<organism evidence="2 9">
    <name type="scientific">Serratia fonticola</name>
    <dbReference type="NCBI Taxonomy" id="47917"/>
    <lineage>
        <taxon>Bacteria</taxon>
        <taxon>Pseudomonadati</taxon>
        <taxon>Pseudomonadota</taxon>
        <taxon>Gammaproteobacteria</taxon>
        <taxon>Enterobacterales</taxon>
        <taxon>Yersiniaceae</taxon>
        <taxon>Serratia</taxon>
    </lineage>
</organism>
<evidence type="ECO:0000313" key="6">
    <source>
        <dbReference type="EMBL" id="WMT16717.1"/>
    </source>
</evidence>
<evidence type="ECO:0000313" key="1">
    <source>
        <dbReference type="EMBL" id="MBC3215094.1"/>
    </source>
</evidence>
<dbReference type="EMBL" id="JACNYO010000035">
    <property type="protein sequence ID" value="MBC3215094.1"/>
    <property type="molecule type" value="Genomic_DNA"/>
</dbReference>
<name>A0A0F7HE58_SERFO</name>
<keyword evidence="10" id="KW-1185">Reference proteome</keyword>
<evidence type="ECO:0000313" key="3">
    <source>
        <dbReference type="EMBL" id="QKJ59597.1"/>
    </source>
</evidence>
<dbReference type="OrthoDB" id="5674026at2"/>
<sequence>MPTPAYISITGKTQGNITASAFTAESVGNIFVQGHEDQMLVQEFEHIVTVPTDPQSGQPSGQRAHKPFRFTVAYNKAVPLLYNALASGEMLPTVELKWYRTSIEGKQEHFFTTKLEDATIIDIDCKMPHCQDPTKAEFTQLVRVSLAYRKITWEHTTAGTSGSDDWRAPIEA</sequence>
<evidence type="ECO:0000313" key="2">
    <source>
        <dbReference type="EMBL" id="MDQ9129334.1"/>
    </source>
</evidence>
<dbReference type="Pfam" id="PF05638">
    <property type="entry name" value="T6SS_HCP"/>
    <property type="match status" value="1"/>
</dbReference>
<dbReference type="EMBL" id="CP133586">
    <property type="protein sequence ID" value="WMT16717.1"/>
    <property type="molecule type" value="Genomic_DNA"/>
</dbReference>
<dbReference type="KEGG" id="sfg:AV650_13790"/>
<evidence type="ECO:0000313" key="8">
    <source>
        <dbReference type="Proteomes" id="UP000503464"/>
    </source>
</evidence>
<dbReference type="InterPro" id="IPR036624">
    <property type="entry name" value="Hcp1-lik_sf"/>
</dbReference>
<dbReference type="EMBL" id="CP054160">
    <property type="protein sequence ID" value="QKJ59597.1"/>
    <property type="molecule type" value="Genomic_DNA"/>
</dbReference>